<keyword evidence="2" id="KW-0698">rRNA processing</keyword>
<proteinExistence type="inferred from homology"/>
<evidence type="ECO:0000256" key="1">
    <source>
        <dbReference type="ARBA" id="ARBA00004604"/>
    </source>
</evidence>
<evidence type="ECO:0000256" key="6">
    <source>
        <dbReference type="ARBA" id="ARBA00023242"/>
    </source>
</evidence>
<organism evidence="12 13">
    <name type="scientific">Daphnia magna</name>
    <dbReference type="NCBI Taxonomy" id="35525"/>
    <lineage>
        <taxon>Eukaryota</taxon>
        <taxon>Metazoa</taxon>
        <taxon>Ecdysozoa</taxon>
        <taxon>Arthropoda</taxon>
        <taxon>Crustacea</taxon>
        <taxon>Branchiopoda</taxon>
        <taxon>Diplostraca</taxon>
        <taxon>Cladocera</taxon>
        <taxon>Anomopoda</taxon>
        <taxon>Daphniidae</taxon>
        <taxon>Daphnia</taxon>
    </lineage>
</organism>
<dbReference type="GO" id="GO:0032040">
    <property type="term" value="C:small-subunit processome"/>
    <property type="evidence" value="ECO:0007669"/>
    <property type="project" value="TreeGrafter"/>
</dbReference>
<dbReference type="PROSITE" id="PS50082">
    <property type="entry name" value="WD_REPEATS_2"/>
    <property type="match status" value="1"/>
</dbReference>
<dbReference type="AlphaFoldDB" id="A0A0P6BP21"/>
<evidence type="ECO:0000256" key="8">
    <source>
        <dbReference type="ARBA" id="ARBA00058527"/>
    </source>
</evidence>
<dbReference type="Proteomes" id="UP000076858">
    <property type="component" value="Unassembled WGS sequence"/>
</dbReference>
<dbReference type="PANTHER" id="PTHR18359:SF0">
    <property type="entry name" value="U3 SMALL NUCLEOLAR RNA-ASSOCIATED PROTEIN 18 HOMOLOG"/>
    <property type="match status" value="1"/>
</dbReference>
<dbReference type="PANTHER" id="PTHR18359">
    <property type="entry name" value="WD-REPEAT PROTEIN-RELATED"/>
    <property type="match status" value="1"/>
</dbReference>
<evidence type="ECO:0000256" key="9">
    <source>
        <dbReference type="ARBA" id="ARBA00074442"/>
    </source>
</evidence>
<comment type="caution">
    <text evidence="12">The sequence shown here is derived from an EMBL/GenBank/DDBJ whole genome shotgun (WGS) entry which is preliminary data.</text>
</comment>
<comment type="similarity">
    <text evidence="7">Belongs to the WD repeat UTP18 family.</text>
</comment>
<dbReference type="InterPro" id="IPR015943">
    <property type="entry name" value="WD40/YVTN_repeat-like_dom_sf"/>
</dbReference>
<evidence type="ECO:0000256" key="5">
    <source>
        <dbReference type="ARBA" id="ARBA00022737"/>
    </source>
</evidence>
<reference evidence="12 13" key="1">
    <citation type="submission" date="2016-03" db="EMBL/GenBank/DDBJ databases">
        <title>EvidentialGene: Evidence-directed Construction of Genes on Genomes.</title>
        <authorList>
            <person name="Gilbert D.G."/>
            <person name="Choi J.-H."/>
            <person name="Mockaitis K."/>
            <person name="Colbourne J."/>
            <person name="Pfrender M."/>
        </authorList>
    </citation>
    <scope>NUCLEOTIDE SEQUENCE [LARGE SCALE GENOMIC DNA]</scope>
    <source>
        <strain evidence="12 13">Xinb3</strain>
        <tissue evidence="12">Complete organism</tissue>
    </source>
</reference>
<accession>A0A0P6BP21</accession>
<name>A0A0P6BP21_9CRUS</name>
<keyword evidence="3" id="KW-0597">Phosphoprotein</keyword>
<dbReference type="STRING" id="35525.A0A0P6BP21"/>
<evidence type="ECO:0000313" key="13">
    <source>
        <dbReference type="Proteomes" id="UP000076858"/>
    </source>
</evidence>
<feature type="compositionally biased region" description="Basic residues" evidence="11">
    <location>
        <begin position="40"/>
        <end position="55"/>
    </location>
</feature>
<gene>
    <name evidence="12" type="ORF">APZ42_019015</name>
</gene>
<dbReference type="GO" id="GO:0006364">
    <property type="term" value="P:rRNA processing"/>
    <property type="evidence" value="ECO:0007669"/>
    <property type="project" value="UniProtKB-KW"/>
</dbReference>
<dbReference type="InterPro" id="IPR036322">
    <property type="entry name" value="WD40_repeat_dom_sf"/>
</dbReference>
<dbReference type="OrthoDB" id="1935146at2759"/>
<comment type="function">
    <text evidence="8">Part of the small subunit (SSU) processome, first precursor of the small eukaryotic ribosomal subunit. During the assembly of the SSU processome in the nucleolus, many ribosome biogenesis factors, an RNA chaperone and ribosomal proteins associate with the nascent pre-rRNA and work in concert to generate RNA folding, modifications, rearrangements and cleavage as well as targeted degradation of pre-ribosomal RNA by the RNA exosome. Involved in nucleolar processing of pre-18S ribosomal RNA.</text>
</comment>
<evidence type="ECO:0000256" key="4">
    <source>
        <dbReference type="ARBA" id="ARBA00022574"/>
    </source>
</evidence>
<evidence type="ECO:0000256" key="2">
    <source>
        <dbReference type="ARBA" id="ARBA00022552"/>
    </source>
</evidence>
<feature type="compositionally biased region" description="Basic residues" evidence="11">
    <location>
        <begin position="11"/>
        <end position="33"/>
    </location>
</feature>
<feature type="region of interest" description="Disordered" evidence="11">
    <location>
        <begin position="1"/>
        <end position="66"/>
    </location>
</feature>
<keyword evidence="5" id="KW-0677">Repeat</keyword>
<dbReference type="SUPFAM" id="SSF50978">
    <property type="entry name" value="WD40 repeat-like"/>
    <property type="match status" value="1"/>
</dbReference>
<keyword evidence="6" id="KW-0539">Nucleus</keyword>
<dbReference type="InterPro" id="IPR045161">
    <property type="entry name" value="Utp18"/>
</dbReference>
<comment type="subcellular location">
    <subcellularLocation>
        <location evidence="1">Nucleus</location>
        <location evidence="1">Nucleolus</location>
    </subcellularLocation>
</comment>
<dbReference type="SMART" id="SM00320">
    <property type="entry name" value="WD40"/>
    <property type="match status" value="4"/>
</dbReference>
<keyword evidence="4" id="KW-0853">WD repeat</keyword>
<dbReference type="GO" id="GO:0034388">
    <property type="term" value="C:Pwp2p-containing subcomplex of 90S preribosome"/>
    <property type="evidence" value="ECO:0007669"/>
    <property type="project" value="TreeGrafter"/>
</dbReference>
<dbReference type="EMBL" id="LRGB01000872">
    <property type="protein sequence ID" value="KZS15357.1"/>
    <property type="molecule type" value="Genomic_DNA"/>
</dbReference>
<feature type="compositionally biased region" description="Basic residues" evidence="11">
    <location>
        <begin position="140"/>
        <end position="149"/>
    </location>
</feature>
<evidence type="ECO:0000256" key="7">
    <source>
        <dbReference type="ARBA" id="ARBA00025767"/>
    </source>
</evidence>
<sequence length="598" mass="66430">MESKSPNTAIKGKKIAGKLKLKTKSCPPKKKEKVRSVGQKTKKTVSKITKGKKQQPKNGPKEFQLDLGVLDGYDLPEIKDEEDVQLSKPKRFKNSRPEVLGVDYREMEEKRLEELLFGELLKKIDVDPQAIKSENNKSHTVTKSKKKGKGKLEKQSLTKGPGEEEGSLPQDVYGNNLGISSVAGRKAAWVDEDDEALKCKSVQSMKEKGVSDTIYKKVLEQRFASIHGQITPKWAQLVKKDDKKTKYGSGDEVEDRDLTKTAVDLLMKDSVSLPQEILNFLRMSDVNKETRSEGVLIKSVEFHKKQNVALVAGNSGVLSLFEIGGSSNAKIQSITFKQFPIHMAHFSPSGEEVIASSNATGNIQAYNLLNGRSVIIPHNKQMDKGSYKNFVLSPDGKLIAYQGQFGYIHLMSARSKEWITSLKMNGEVNALTFNPDGTRLYSHGEHGEVYVWDMNARTCVHKFVDDGCITGTALAMSPTQQYLACGSSSGVVNLYNTSNLENNSLPKPDKVILNLVTRISGINFHPSSELVSIFSDAKENAVRLAHFPSMTVFKNFPVQKKESYRVTTMDFSPSGGYMAAGFNNGSAHLYRLNHYDQY</sequence>
<evidence type="ECO:0000256" key="3">
    <source>
        <dbReference type="ARBA" id="ARBA00022553"/>
    </source>
</evidence>
<dbReference type="Pfam" id="PF00400">
    <property type="entry name" value="WD40"/>
    <property type="match status" value="2"/>
</dbReference>
<protein>
    <recommendedName>
        <fullName evidence="9">U3 small nucleolar RNA-associated protein 18 homolog</fullName>
    </recommendedName>
    <alternativeName>
        <fullName evidence="10">WD repeat-containing protein 50</fullName>
    </alternativeName>
</protein>
<evidence type="ECO:0000256" key="10">
    <source>
        <dbReference type="ARBA" id="ARBA00075773"/>
    </source>
</evidence>
<evidence type="ECO:0000313" key="12">
    <source>
        <dbReference type="EMBL" id="KZS15357.1"/>
    </source>
</evidence>
<evidence type="ECO:0000256" key="11">
    <source>
        <dbReference type="SAM" id="MobiDB-lite"/>
    </source>
</evidence>
<dbReference type="Gene3D" id="2.130.10.10">
    <property type="entry name" value="YVTN repeat-like/Quinoprotein amine dehydrogenase"/>
    <property type="match status" value="1"/>
</dbReference>
<keyword evidence="13" id="KW-1185">Reference proteome</keyword>
<feature type="region of interest" description="Disordered" evidence="11">
    <location>
        <begin position="128"/>
        <end position="173"/>
    </location>
</feature>
<dbReference type="InterPro" id="IPR001680">
    <property type="entry name" value="WD40_rpt"/>
</dbReference>
<dbReference type="FunFam" id="2.130.10.10:FF:000121">
    <property type="entry name" value="U3 small nucleolar RNA-associated protein 18 homolog"/>
    <property type="match status" value="1"/>
</dbReference>